<accession>A0A7J7NRG6</accession>
<dbReference type="GO" id="GO:0003830">
    <property type="term" value="F:beta-1,4-mannosylglycoprotein 4-beta-N-acetylglucosaminyltransferase activity"/>
    <property type="evidence" value="ECO:0007669"/>
    <property type="project" value="InterPro"/>
</dbReference>
<dbReference type="Pfam" id="PF04724">
    <property type="entry name" value="Glyco_transf_17"/>
    <property type="match status" value="1"/>
</dbReference>
<dbReference type="PANTHER" id="PTHR12224:SF0">
    <property type="entry name" value="BETA-1,4-MANNOSYL-GLYCOPROTEIN 4-BETA-N-ACETYLGLUCOSAMINYLTRANSFERASE"/>
    <property type="match status" value="1"/>
</dbReference>
<feature type="compositionally biased region" description="Low complexity" evidence="1">
    <location>
        <begin position="406"/>
        <end position="420"/>
    </location>
</feature>
<feature type="region of interest" description="Disordered" evidence="1">
    <location>
        <begin position="365"/>
        <end position="438"/>
    </location>
</feature>
<reference evidence="2 3" key="1">
    <citation type="journal article" date="2020" name="IScience">
        <title>Genome Sequencing of the Endangered Kingdonia uniflora (Circaeasteraceae, Ranunculales) Reveals Potential Mechanisms of Evolutionary Specialization.</title>
        <authorList>
            <person name="Sun Y."/>
            <person name="Deng T."/>
            <person name="Zhang A."/>
            <person name="Moore M.J."/>
            <person name="Landis J.B."/>
            <person name="Lin N."/>
            <person name="Zhang H."/>
            <person name="Zhang X."/>
            <person name="Huang J."/>
            <person name="Zhang X."/>
            <person name="Sun H."/>
            <person name="Wang H."/>
        </authorList>
    </citation>
    <scope>NUCLEOTIDE SEQUENCE [LARGE SCALE GENOMIC DNA]</scope>
    <source>
        <strain evidence="2">TB1705</strain>
        <tissue evidence="2">Leaf</tissue>
    </source>
</reference>
<dbReference type="AlphaFoldDB" id="A0A7J7NRG6"/>
<gene>
    <name evidence="2" type="ORF">GIB67_034177</name>
</gene>
<dbReference type="PANTHER" id="PTHR12224">
    <property type="entry name" value="BETA-1,4-MANNOSYL-GLYCOPROTEIN BETA-1,4-N-ACETYLGLUCOSAMINYL-TRANSFERASE"/>
    <property type="match status" value="1"/>
</dbReference>
<evidence type="ECO:0000313" key="2">
    <source>
        <dbReference type="EMBL" id="KAF6169785.1"/>
    </source>
</evidence>
<feature type="compositionally biased region" description="Low complexity" evidence="1">
    <location>
        <begin position="365"/>
        <end position="386"/>
    </location>
</feature>
<dbReference type="Proteomes" id="UP000541444">
    <property type="component" value="Unassembled WGS sequence"/>
</dbReference>
<evidence type="ECO:0000313" key="3">
    <source>
        <dbReference type="Proteomes" id="UP000541444"/>
    </source>
</evidence>
<evidence type="ECO:0000256" key="1">
    <source>
        <dbReference type="SAM" id="MobiDB-lite"/>
    </source>
</evidence>
<organism evidence="2 3">
    <name type="scientific">Kingdonia uniflora</name>
    <dbReference type="NCBI Taxonomy" id="39325"/>
    <lineage>
        <taxon>Eukaryota</taxon>
        <taxon>Viridiplantae</taxon>
        <taxon>Streptophyta</taxon>
        <taxon>Embryophyta</taxon>
        <taxon>Tracheophyta</taxon>
        <taxon>Spermatophyta</taxon>
        <taxon>Magnoliopsida</taxon>
        <taxon>Ranunculales</taxon>
        <taxon>Circaeasteraceae</taxon>
        <taxon>Kingdonia</taxon>
    </lineage>
</organism>
<keyword evidence="3" id="KW-1185">Reference proteome</keyword>
<name>A0A7J7NRG6_9MAGN</name>
<dbReference type="OrthoDB" id="2020792at2759"/>
<dbReference type="EMBL" id="JACGCM010000622">
    <property type="protein sequence ID" value="KAF6169785.1"/>
    <property type="molecule type" value="Genomic_DNA"/>
</dbReference>
<dbReference type="InterPro" id="IPR006813">
    <property type="entry name" value="Glyco_trans_17"/>
</dbReference>
<comment type="caution">
    <text evidence="2">The sequence shown here is derived from an EMBL/GenBank/DDBJ whole genome shotgun (WGS) entry which is preliminary data.</text>
</comment>
<dbReference type="GO" id="GO:0016020">
    <property type="term" value="C:membrane"/>
    <property type="evidence" value="ECO:0007669"/>
    <property type="project" value="InterPro"/>
</dbReference>
<proteinExistence type="predicted"/>
<protein>
    <submittedName>
        <fullName evidence="2">Uncharacterized protein</fullName>
    </submittedName>
</protein>
<dbReference type="GO" id="GO:0006044">
    <property type="term" value="P:N-acetylglucosamine metabolic process"/>
    <property type="evidence" value="ECO:0007669"/>
    <property type="project" value="TreeGrafter"/>
</dbReference>
<sequence length="750" mass="82971">MLNGSAPIRYENVPRQVQVLHILEGYGGIEVIAINPFGTGLDSFAQKINAMNVGDAKECASMRKKKPHSDNHRTTIVPLNKWFIFPDMLYVAATAFGYVSNDHFMALEPIKNCPLPKLHPSWAAYYRDNVGHLGHEVGSRIHLFYDLEEVEEAMTMLIGVDSFLQFFPRLYFKHLISNIHNVEASGSYGFCVVALSLSQGANLAKTDAHPLDEEGNLKVVCIGLVAIVNNYFVAIDLKYPMCPLPPIIAGWKKVCDCDTQSNLVESDLVAMAEGLNATDPAQVLAPHVGGPSVNPRPLNTRMRLDQLEEKMQALGGIIDQVMTLEERLDSFSDDQAHMGERLVTLEGVVEGNMVTLLDQVAELSSKSQSSSQSQQRTGSSNNYNKGKNGGYQARSGGDQGHGQNKSGGASTGGASSSNSGREYYRPRNNGGASSSSRFQGRPGNLKYFLSGGNHKAYQCPQKTTLNALMALHGWGTHEFPRRVLDAVLFSKEVDILTIGWNELYPYITQFVLLESNSTFIGLLKHLVFAGHRDQFKFIDPRLTYGTIGGRFKKGDYPFAEDAYQRVALHQLLKIVETCFTHLKSLDIKGRYLLDEHVVHVGVDVIVCMLRNSFFSKLPLTEVLLSNHASKTPPALKFMSSNITESKAKHKDTASVETTNIVLKLTISKEKNKIILLAFPLGSVVKLLDQTPLGCLSNLYQTVEGHNLAEHMRTDRKALRLLEASLTSKSALTIAFFNFNNIDIKKPKHEK</sequence>